<evidence type="ECO:0000256" key="3">
    <source>
        <dbReference type="ARBA" id="ARBA00022679"/>
    </source>
</evidence>
<dbReference type="EMBL" id="JAPWTK010000458">
    <property type="protein sequence ID" value="KAJ8939942.1"/>
    <property type="molecule type" value="Genomic_DNA"/>
</dbReference>
<dbReference type="AlphaFoldDB" id="A0AAV8XM27"/>
<evidence type="ECO:0000256" key="4">
    <source>
        <dbReference type="ARBA" id="ARBA00023268"/>
    </source>
</evidence>
<feature type="domain" description="Methyltransferase type 11" evidence="5">
    <location>
        <begin position="39"/>
        <end position="130"/>
    </location>
</feature>
<sequence length="611" mass="69455">MNLLPKSKEDFSQSDYWESFFKKRGTKTFEWYGEYPELSEYLHNNITNIDISQVAIRQMLSQNGKSRTNLKYLQMDALNMTFSDAQFSVVLDKGTLDALMPDDSEETLSKIIKYFNEIQRVLKIGGRYICISLLQDHILKAILNYFPNNNWMFRVSRCHDVERKAVEVGENSMPVFFVVCTKFNSLPQKVLEINLGSLGKMQRLESEEDVILHISSVQHAAFVCSGLKNCSVENENEVVLDLLEPDQSNPRFTVYIVDIPPQRNNAQYAAFIVPQGREAEWLFSTKAGRKHLVKMTKHNRLAIITLHRGQKYESFDAVQTELTNTVCNLAPSSLTNKKIPFLSLGADVGKRAVRYEGRSDFSGDYSFSLKAKLKTIKTRKGVAKEIVDLLYLTCKHHVYMSLAAYIACSGKKKSILSVIGLGGGGLCSFLHKFLPKTDIIGVEIDADMLKIATDWFGFQQNDKLKVRIMDGLKYLQETAETGEKLDAILFDVDSKDTSVGMSCPPKLFLENDVLNSVAQIINKEGLFILNMVLRDESLRPTILSNLKKYFAYLVSYKLNEDLNEIVICSNTAIIMDKLKEACRQTNSFFKRNNISNNDLDVDEFMESLVLQ</sequence>
<name>A0AAV8XM27_9CUCU</name>
<accession>A0AAV8XM27</accession>
<keyword evidence="7" id="KW-1185">Reference proteome</keyword>
<dbReference type="Pfam" id="PF01564">
    <property type="entry name" value="Spermine_synth"/>
    <property type="match status" value="1"/>
</dbReference>
<keyword evidence="3" id="KW-0808">Transferase</keyword>
<evidence type="ECO:0000259" key="5">
    <source>
        <dbReference type="Pfam" id="PF08241"/>
    </source>
</evidence>
<dbReference type="GO" id="GO:0032259">
    <property type="term" value="P:methylation"/>
    <property type="evidence" value="ECO:0007669"/>
    <property type="project" value="UniProtKB-KW"/>
</dbReference>
<gene>
    <name evidence="6" type="ORF">NQ318_007870</name>
</gene>
<organism evidence="6 7">
    <name type="scientific">Aromia moschata</name>
    <dbReference type="NCBI Taxonomy" id="1265417"/>
    <lineage>
        <taxon>Eukaryota</taxon>
        <taxon>Metazoa</taxon>
        <taxon>Ecdysozoa</taxon>
        <taxon>Arthropoda</taxon>
        <taxon>Hexapoda</taxon>
        <taxon>Insecta</taxon>
        <taxon>Pterygota</taxon>
        <taxon>Neoptera</taxon>
        <taxon>Endopterygota</taxon>
        <taxon>Coleoptera</taxon>
        <taxon>Polyphaga</taxon>
        <taxon>Cucujiformia</taxon>
        <taxon>Chrysomeloidea</taxon>
        <taxon>Cerambycidae</taxon>
        <taxon>Cerambycinae</taxon>
        <taxon>Callichromatini</taxon>
        <taxon>Aromia</taxon>
    </lineage>
</organism>
<evidence type="ECO:0000313" key="6">
    <source>
        <dbReference type="EMBL" id="KAJ8939942.1"/>
    </source>
</evidence>
<proteinExistence type="inferred from homology"/>
<keyword evidence="2" id="KW-0489">Methyltransferase</keyword>
<evidence type="ECO:0000313" key="7">
    <source>
        <dbReference type="Proteomes" id="UP001162162"/>
    </source>
</evidence>
<protein>
    <recommendedName>
        <fullName evidence="5">Methyltransferase type 11 domain-containing protein</fullName>
    </recommendedName>
</protein>
<evidence type="ECO:0000256" key="2">
    <source>
        <dbReference type="ARBA" id="ARBA00022603"/>
    </source>
</evidence>
<dbReference type="Proteomes" id="UP001162162">
    <property type="component" value="Unassembled WGS sequence"/>
</dbReference>
<dbReference type="GO" id="GO:0008757">
    <property type="term" value="F:S-adenosylmethionine-dependent methyltransferase activity"/>
    <property type="evidence" value="ECO:0007669"/>
    <property type="project" value="InterPro"/>
</dbReference>
<comment type="similarity">
    <text evidence="1">Belongs to the methyltransferase superfamily.</text>
</comment>
<keyword evidence="4" id="KW-0511">Multifunctional enzyme</keyword>
<dbReference type="InterPro" id="IPR029063">
    <property type="entry name" value="SAM-dependent_MTases_sf"/>
</dbReference>
<dbReference type="Pfam" id="PF08241">
    <property type="entry name" value="Methyltransf_11"/>
    <property type="match status" value="1"/>
</dbReference>
<dbReference type="Gene3D" id="3.40.50.150">
    <property type="entry name" value="Vaccinia Virus protein VP39"/>
    <property type="match status" value="2"/>
</dbReference>
<dbReference type="PANTHER" id="PTHR12176:SF78">
    <property type="entry name" value="EEF1A LYSINE AND N-TERMINAL METHYLTRANSFERASE"/>
    <property type="match status" value="1"/>
</dbReference>
<dbReference type="SUPFAM" id="SSF53335">
    <property type="entry name" value="S-adenosyl-L-methionine-dependent methyltransferases"/>
    <property type="match status" value="2"/>
</dbReference>
<dbReference type="InterPro" id="IPR013216">
    <property type="entry name" value="Methyltransf_11"/>
</dbReference>
<comment type="caution">
    <text evidence="6">The sequence shown here is derived from an EMBL/GenBank/DDBJ whole genome shotgun (WGS) entry which is preliminary data.</text>
</comment>
<dbReference type="CDD" id="cd02440">
    <property type="entry name" value="AdoMet_MTases"/>
    <property type="match status" value="1"/>
</dbReference>
<dbReference type="InterPro" id="IPR051419">
    <property type="entry name" value="Lys/N-term_MeTrsfase_sf"/>
</dbReference>
<reference evidence="6" key="1">
    <citation type="journal article" date="2023" name="Insect Mol. Biol.">
        <title>Genome sequencing provides insights into the evolution of gene families encoding plant cell wall-degrading enzymes in longhorned beetles.</title>
        <authorList>
            <person name="Shin N.R."/>
            <person name="Okamura Y."/>
            <person name="Kirsch R."/>
            <person name="Pauchet Y."/>
        </authorList>
    </citation>
    <scope>NUCLEOTIDE SEQUENCE</scope>
    <source>
        <strain evidence="6">AMC_N1</strain>
    </source>
</reference>
<dbReference type="PANTHER" id="PTHR12176">
    <property type="entry name" value="SAM-DEPENDENT METHYLTRANSFERASE SUPERFAMILY PROTEIN"/>
    <property type="match status" value="1"/>
</dbReference>
<evidence type="ECO:0000256" key="1">
    <source>
        <dbReference type="ARBA" id="ARBA00008361"/>
    </source>
</evidence>